<dbReference type="EMBL" id="VOIH02000002">
    <property type="protein sequence ID" value="KAF3453914.1"/>
    <property type="molecule type" value="Genomic_DNA"/>
</dbReference>
<proteinExistence type="predicted"/>
<comment type="caution">
    <text evidence="2">The sequence shown here is derived from an EMBL/GenBank/DDBJ whole genome shotgun (WGS) entry which is preliminary data.</text>
</comment>
<organism evidence="2 3">
    <name type="scientific">Rhamnella rubrinervis</name>
    <dbReference type="NCBI Taxonomy" id="2594499"/>
    <lineage>
        <taxon>Eukaryota</taxon>
        <taxon>Viridiplantae</taxon>
        <taxon>Streptophyta</taxon>
        <taxon>Embryophyta</taxon>
        <taxon>Tracheophyta</taxon>
        <taxon>Spermatophyta</taxon>
        <taxon>Magnoliopsida</taxon>
        <taxon>eudicotyledons</taxon>
        <taxon>Gunneridae</taxon>
        <taxon>Pentapetalae</taxon>
        <taxon>rosids</taxon>
        <taxon>fabids</taxon>
        <taxon>Rosales</taxon>
        <taxon>Rhamnaceae</taxon>
        <taxon>rhamnoid group</taxon>
        <taxon>Rhamneae</taxon>
        <taxon>Rhamnella</taxon>
    </lineage>
</organism>
<dbReference type="AlphaFoldDB" id="A0A8K0HLR1"/>
<sequence length="216" mass="24785">MTSLAPIQNKSSLVSRLQVEEDHRRRYSVNGVKPNVIEEVTSTKLKFREFKGKKITNKFKKSLAPKGSCWDCGKPRQKAQDYHHYKDGNNTRTNQANINEVDENLIVVVSKINMILDIKVLVKDFKLLQRVTEDSMHQDTERKRLEVVKFLSGFTTIIPLLNGEYEDDPSEQEAFLDHLAHLCYGVSHVAEASLEDEEPGDPKESEDLEEKEDPED</sequence>
<evidence type="ECO:0000313" key="3">
    <source>
        <dbReference type="Proteomes" id="UP000796880"/>
    </source>
</evidence>
<reference evidence="2" key="1">
    <citation type="submission" date="2020-03" db="EMBL/GenBank/DDBJ databases">
        <title>A high-quality chromosome-level genome assembly of a woody plant with both climbing and erect habits, Rhamnella rubrinervis.</title>
        <authorList>
            <person name="Lu Z."/>
            <person name="Yang Y."/>
            <person name="Zhu X."/>
            <person name="Sun Y."/>
        </authorList>
    </citation>
    <scope>NUCLEOTIDE SEQUENCE</scope>
    <source>
        <strain evidence="2">BYM</strain>
        <tissue evidence="2">Leaf</tissue>
    </source>
</reference>
<evidence type="ECO:0000313" key="2">
    <source>
        <dbReference type="EMBL" id="KAF3453914.1"/>
    </source>
</evidence>
<dbReference type="Proteomes" id="UP000796880">
    <property type="component" value="Unassembled WGS sequence"/>
</dbReference>
<feature type="region of interest" description="Disordered" evidence="1">
    <location>
        <begin position="190"/>
        <end position="216"/>
    </location>
</feature>
<protein>
    <submittedName>
        <fullName evidence="2">Uncharacterized protein</fullName>
    </submittedName>
</protein>
<accession>A0A8K0HLR1</accession>
<gene>
    <name evidence="2" type="ORF">FNV43_RR04355</name>
</gene>
<evidence type="ECO:0000256" key="1">
    <source>
        <dbReference type="SAM" id="MobiDB-lite"/>
    </source>
</evidence>
<name>A0A8K0HLR1_9ROSA</name>
<keyword evidence="3" id="KW-1185">Reference proteome</keyword>
<feature type="compositionally biased region" description="Acidic residues" evidence="1">
    <location>
        <begin position="206"/>
        <end position="216"/>
    </location>
</feature>